<dbReference type="InterPro" id="IPR035447">
    <property type="entry name" value="DNA_topo_I_N_sf"/>
</dbReference>
<dbReference type="EC" id="5.6.2.1" evidence="3"/>
<keyword evidence="11" id="KW-1185">Reference proteome</keyword>
<keyword evidence="4" id="KW-0799">Topoisomerase</keyword>
<dbReference type="InterPro" id="IPR013500">
    <property type="entry name" value="TopoI_cat_euk"/>
</dbReference>
<comment type="similarity">
    <text evidence="2">Belongs to the type IB topoisomerase family.</text>
</comment>
<gene>
    <name evidence="10" type="ORF">LXT12_03485</name>
</gene>
<keyword evidence="6" id="KW-0413">Isomerase</keyword>
<keyword evidence="5" id="KW-0238">DNA-binding</keyword>
<evidence type="ECO:0000256" key="5">
    <source>
        <dbReference type="ARBA" id="ARBA00023125"/>
    </source>
</evidence>
<dbReference type="PROSITE" id="PS52038">
    <property type="entry name" value="TOPO_IB_2"/>
    <property type="match status" value="1"/>
</dbReference>
<feature type="region of interest" description="Disordered" evidence="7">
    <location>
        <begin position="350"/>
        <end position="379"/>
    </location>
</feature>
<evidence type="ECO:0000313" key="10">
    <source>
        <dbReference type="EMBL" id="MCE4536316.1"/>
    </source>
</evidence>
<dbReference type="Gene3D" id="1.10.132.120">
    <property type="match status" value="1"/>
</dbReference>
<dbReference type="Pfam" id="PF01028">
    <property type="entry name" value="Topoisom_I"/>
    <property type="match status" value="1"/>
</dbReference>
<evidence type="ECO:0000256" key="4">
    <source>
        <dbReference type="ARBA" id="ARBA00023029"/>
    </source>
</evidence>
<dbReference type="Pfam" id="PF21338">
    <property type="entry name" value="Top1B_N_bact"/>
    <property type="match status" value="1"/>
</dbReference>
<dbReference type="Gene3D" id="3.90.15.10">
    <property type="entry name" value="Topoisomerase I, Chain A, domain 3"/>
    <property type="match status" value="1"/>
</dbReference>
<evidence type="ECO:0000256" key="2">
    <source>
        <dbReference type="ARBA" id="ARBA00006645"/>
    </source>
</evidence>
<sequence length="379" mass="41142">MPTSSSTSSPPPAGVAGLRWLSDGGPGLTRRPRTGGGFDYLDAQGRRVHDEATLARISSLVIPPAWTSVWISPRADSHLQATGRDARGRKQYRYHPDWMAGRGQTKFDGLLRFGAVLPRLRRRVQRALAGPGEPTRERVLAALVRLLDTTWLRIGNAAYARENGSFGLSTLRNRHAGVQGDAIELSFVGKSGVRHQVKLADRRVARIVRRCRELPGQELFRYVDDDGESRPLDSADVNAWLAEAAGQRVTAKDFRTWHGSVLALELTLQAGAEGAEPCRPAQLVAAVAQRLGNTPAVCRKAYIHPRVLALADSLHDEAARAALRSQPWVLAPAPKDGLSAAERRLMALLRTRRPAPAPPPARRATGSAVRSQAARPASA</sequence>
<feature type="domain" description="DNA topoisomerase IB N-terminal" evidence="9">
    <location>
        <begin position="37"/>
        <end position="85"/>
    </location>
</feature>
<dbReference type="InterPro" id="IPR014711">
    <property type="entry name" value="TopoI_cat_a-hlx-sub_euk"/>
</dbReference>
<reference evidence="10 11" key="1">
    <citation type="submission" date="2021-12" db="EMBL/GenBank/DDBJ databases">
        <title>Genome seq of p7.</title>
        <authorList>
            <person name="Seo T."/>
        </authorList>
    </citation>
    <scope>NUCLEOTIDE SEQUENCE [LARGE SCALE GENOMIC DNA]</scope>
    <source>
        <strain evidence="10 11">P7</strain>
    </source>
</reference>
<dbReference type="SUPFAM" id="SSF56349">
    <property type="entry name" value="DNA breaking-rejoining enzymes"/>
    <property type="match status" value="1"/>
</dbReference>
<evidence type="ECO:0000256" key="6">
    <source>
        <dbReference type="ARBA" id="ARBA00023235"/>
    </source>
</evidence>
<dbReference type="InterPro" id="IPR001631">
    <property type="entry name" value="TopoI"/>
</dbReference>
<evidence type="ECO:0000313" key="11">
    <source>
        <dbReference type="Proteomes" id="UP001201463"/>
    </source>
</evidence>
<dbReference type="PRINTS" id="PR00416">
    <property type="entry name" value="EUTPISMRASEI"/>
</dbReference>
<comment type="catalytic activity">
    <reaction evidence="1">
        <text>ATP-independent breakage of single-stranded DNA, followed by passage and rejoining.</text>
        <dbReference type="EC" id="5.6.2.1"/>
    </reaction>
</comment>
<accession>A0ABS8XCY1</accession>
<dbReference type="EMBL" id="JAJTWT010000001">
    <property type="protein sequence ID" value="MCE4536316.1"/>
    <property type="molecule type" value="Genomic_DNA"/>
</dbReference>
<proteinExistence type="inferred from homology"/>
<dbReference type="Proteomes" id="UP001201463">
    <property type="component" value="Unassembled WGS sequence"/>
</dbReference>
<evidence type="ECO:0000259" key="9">
    <source>
        <dbReference type="Pfam" id="PF21338"/>
    </source>
</evidence>
<protein>
    <recommendedName>
        <fullName evidence="3">DNA topoisomerase</fullName>
        <ecNumber evidence="3">5.6.2.1</ecNumber>
    </recommendedName>
</protein>
<evidence type="ECO:0000256" key="1">
    <source>
        <dbReference type="ARBA" id="ARBA00000213"/>
    </source>
</evidence>
<dbReference type="Gene3D" id="3.30.66.10">
    <property type="entry name" value="DNA topoisomerase I domain"/>
    <property type="match status" value="1"/>
</dbReference>
<evidence type="ECO:0000256" key="7">
    <source>
        <dbReference type="SAM" id="MobiDB-lite"/>
    </source>
</evidence>
<feature type="domain" description="DNA topoisomerase I catalytic core eukaryotic-type" evidence="8">
    <location>
        <begin position="102"/>
        <end position="300"/>
    </location>
</feature>
<dbReference type="InterPro" id="IPR049331">
    <property type="entry name" value="Top1B_N_bact"/>
</dbReference>
<name>A0ABS8XCY1_9BURK</name>
<dbReference type="SUPFAM" id="SSF55869">
    <property type="entry name" value="DNA topoisomerase I domain"/>
    <property type="match status" value="1"/>
</dbReference>
<comment type="caution">
    <text evidence="10">The sequence shown here is derived from an EMBL/GenBank/DDBJ whole genome shotgun (WGS) entry which is preliminary data.</text>
</comment>
<dbReference type="InterPro" id="IPR011010">
    <property type="entry name" value="DNA_brk_join_enz"/>
</dbReference>
<dbReference type="RefSeq" id="WP_233389476.1">
    <property type="nucleotide sequence ID" value="NZ_JAJTWT010000001.1"/>
</dbReference>
<feature type="region of interest" description="Disordered" evidence="7">
    <location>
        <begin position="1"/>
        <end position="36"/>
    </location>
</feature>
<evidence type="ECO:0000256" key="3">
    <source>
        <dbReference type="ARBA" id="ARBA00012891"/>
    </source>
</evidence>
<organism evidence="10 11">
    <name type="scientific">Pelomonas caseinilytica</name>
    <dbReference type="NCBI Taxonomy" id="2906763"/>
    <lineage>
        <taxon>Bacteria</taxon>
        <taxon>Pseudomonadati</taxon>
        <taxon>Pseudomonadota</taxon>
        <taxon>Betaproteobacteria</taxon>
        <taxon>Burkholderiales</taxon>
        <taxon>Sphaerotilaceae</taxon>
        <taxon>Roseateles</taxon>
    </lineage>
</organism>
<evidence type="ECO:0000259" key="8">
    <source>
        <dbReference type="Pfam" id="PF01028"/>
    </source>
</evidence>